<dbReference type="SUPFAM" id="SSF53901">
    <property type="entry name" value="Thiolase-like"/>
    <property type="match status" value="1"/>
</dbReference>
<evidence type="ECO:0000259" key="1">
    <source>
        <dbReference type="Pfam" id="PF22691"/>
    </source>
</evidence>
<dbReference type="Pfam" id="PF22691">
    <property type="entry name" value="Thiolase_C_1"/>
    <property type="match status" value="1"/>
</dbReference>
<sequence length="158" mass="17069">SDKPIYVIGTGQASDYFLAERDELTSLRAAKLAAREAYEMAGVSPQDIKIAEVHDCFTIAELVGMEDLGFYEPGEAAKAIREGENRLDGKLPINTDGGLKAKGHPIGASGTGMIVEIFKQMREEAGPRQVKKKDVDLGLTHNAGAHGSTIVVNIFERR</sequence>
<dbReference type="PANTHER" id="PTHR42870">
    <property type="entry name" value="ACETYL-COA C-ACETYLTRANSFERASE"/>
    <property type="match status" value="1"/>
</dbReference>
<dbReference type="Gene3D" id="3.40.47.10">
    <property type="match status" value="1"/>
</dbReference>
<evidence type="ECO:0000313" key="2">
    <source>
        <dbReference type="EMBL" id="GAI20245.1"/>
    </source>
</evidence>
<reference evidence="2" key="1">
    <citation type="journal article" date="2014" name="Front. Microbiol.">
        <title>High frequency of phylogenetically diverse reductive dehalogenase-homologous genes in deep subseafloor sedimentary metagenomes.</title>
        <authorList>
            <person name="Kawai M."/>
            <person name="Futagami T."/>
            <person name="Toyoda A."/>
            <person name="Takaki Y."/>
            <person name="Nishi S."/>
            <person name="Hori S."/>
            <person name="Arai W."/>
            <person name="Tsubouchi T."/>
            <person name="Morono Y."/>
            <person name="Uchiyama I."/>
            <person name="Ito T."/>
            <person name="Fujiyama A."/>
            <person name="Inagaki F."/>
            <person name="Takami H."/>
        </authorList>
    </citation>
    <scope>NUCLEOTIDE SEQUENCE</scope>
    <source>
        <strain evidence="2">Expedition CK06-06</strain>
    </source>
</reference>
<accession>X1N033</accession>
<comment type="caution">
    <text evidence="2">The sequence shown here is derived from an EMBL/GenBank/DDBJ whole genome shotgun (WGS) entry which is preliminary data.</text>
</comment>
<dbReference type="CDD" id="cd00829">
    <property type="entry name" value="SCP-x_thiolase"/>
    <property type="match status" value="1"/>
</dbReference>
<name>X1N033_9ZZZZ</name>
<dbReference type="AlphaFoldDB" id="X1N033"/>
<feature type="non-terminal residue" evidence="2">
    <location>
        <position position="1"/>
    </location>
</feature>
<dbReference type="PANTHER" id="PTHR42870:SF1">
    <property type="entry name" value="NON-SPECIFIC LIPID-TRANSFER PROTEIN-LIKE 2"/>
    <property type="match status" value="1"/>
</dbReference>
<dbReference type="GO" id="GO:0016746">
    <property type="term" value="F:acyltransferase activity"/>
    <property type="evidence" value="ECO:0007669"/>
    <property type="project" value="InterPro"/>
</dbReference>
<dbReference type="InterPro" id="IPR055140">
    <property type="entry name" value="Thiolase_C_2"/>
</dbReference>
<protein>
    <recommendedName>
        <fullName evidence="1">Thiolase C-terminal domain-containing protein</fullName>
    </recommendedName>
</protein>
<dbReference type="EMBL" id="BARV01015845">
    <property type="protein sequence ID" value="GAI20245.1"/>
    <property type="molecule type" value="Genomic_DNA"/>
</dbReference>
<organism evidence="2">
    <name type="scientific">marine sediment metagenome</name>
    <dbReference type="NCBI Taxonomy" id="412755"/>
    <lineage>
        <taxon>unclassified sequences</taxon>
        <taxon>metagenomes</taxon>
        <taxon>ecological metagenomes</taxon>
    </lineage>
</organism>
<proteinExistence type="predicted"/>
<gene>
    <name evidence="2" type="ORF">S06H3_27325</name>
</gene>
<feature type="domain" description="Thiolase C-terminal" evidence="1">
    <location>
        <begin position="16"/>
        <end position="157"/>
    </location>
</feature>
<dbReference type="InterPro" id="IPR016039">
    <property type="entry name" value="Thiolase-like"/>
</dbReference>